<evidence type="ECO:0000313" key="2">
    <source>
        <dbReference type="Proteomes" id="UP001216907"/>
    </source>
</evidence>
<dbReference type="EMBL" id="JARRAG010000001">
    <property type="protein sequence ID" value="MDG3002540.1"/>
    <property type="molecule type" value="Genomic_DNA"/>
</dbReference>
<gene>
    <name evidence="1" type="ORF">PZE19_01960</name>
</gene>
<dbReference type="InterPro" id="IPR013424">
    <property type="entry name" value="Ice-binding_C"/>
</dbReference>
<keyword evidence="2" id="KW-1185">Reference proteome</keyword>
<proteinExistence type="predicted"/>
<evidence type="ECO:0000313" key="1">
    <source>
        <dbReference type="EMBL" id="MDG3002540.1"/>
    </source>
</evidence>
<dbReference type="Proteomes" id="UP001216907">
    <property type="component" value="Unassembled WGS sequence"/>
</dbReference>
<accession>A0ABT6F4P0</accession>
<dbReference type="NCBIfam" id="TIGR02595">
    <property type="entry name" value="PEP_CTERM"/>
    <property type="match status" value="1"/>
</dbReference>
<organism evidence="1 2">
    <name type="scientific">Paludisphaera mucosa</name>
    <dbReference type="NCBI Taxonomy" id="3030827"/>
    <lineage>
        <taxon>Bacteria</taxon>
        <taxon>Pseudomonadati</taxon>
        <taxon>Planctomycetota</taxon>
        <taxon>Planctomycetia</taxon>
        <taxon>Isosphaerales</taxon>
        <taxon>Isosphaeraceae</taxon>
        <taxon>Paludisphaera</taxon>
    </lineage>
</organism>
<dbReference type="RefSeq" id="WP_277858904.1">
    <property type="nucleotide sequence ID" value="NZ_JARRAG010000001.1"/>
</dbReference>
<name>A0ABT6F4P0_9BACT</name>
<reference evidence="1 2" key="1">
    <citation type="submission" date="2023-03" db="EMBL/GenBank/DDBJ databases">
        <title>Paludisphaera mucosa sp. nov. a novel planctomycete from northern fen.</title>
        <authorList>
            <person name="Ivanova A."/>
        </authorList>
    </citation>
    <scope>NUCLEOTIDE SEQUENCE [LARGE SCALE GENOMIC DNA]</scope>
    <source>
        <strain evidence="1 2">Pla2</strain>
    </source>
</reference>
<sequence>MSMTKGLTRLRSAVIALGLVAGVGTGAAEGAAILKYQTATAIDLSKGISGPNLISFTPATAAGVDLASGSVNAGLGTFVVAPPAAGASTTYDNVKFAITFLPQDLNGNPIASLSTVITGVLNGVIDSPYHSTVTATFDAPDGSLDLGTQKITLSFPKGDKLLVPSQSNSGLTTAEALITSTPGSEAPVPEPSTIALVLTTLGGLGLRQYVSGRRVKQA</sequence>
<protein>
    <submittedName>
        <fullName evidence="1">PEP-CTERM sorting domain-containing protein</fullName>
    </submittedName>
</protein>
<comment type="caution">
    <text evidence="1">The sequence shown here is derived from an EMBL/GenBank/DDBJ whole genome shotgun (WGS) entry which is preliminary data.</text>
</comment>